<evidence type="ECO:0000256" key="1">
    <source>
        <dbReference type="SAM" id="Phobius"/>
    </source>
</evidence>
<accession>A0A4T2GU32</accession>
<dbReference type="AlphaFoldDB" id="A0A4T2GU32"/>
<feature type="transmembrane region" description="Helical" evidence="1">
    <location>
        <begin position="26"/>
        <end position="48"/>
    </location>
</feature>
<gene>
    <name evidence="2" type="ORF">FAJ35_05525</name>
</gene>
<dbReference type="Proteomes" id="UP000309259">
    <property type="component" value="Unassembled WGS sequence"/>
</dbReference>
<reference evidence="2 3" key="1">
    <citation type="submission" date="2019-04" db="EMBL/GenBank/DDBJ databases">
        <title>Genome analysis of Streptococcus suis strain WUSS327.</title>
        <authorList>
            <person name="Chen H."/>
            <person name="Gao X."/>
            <person name="Wu Z."/>
        </authorList>
    </citation>
    <scope>NUCLEOTIDE SEQUENCE [LARGE SCALE GENOMIC DNA]</scope>
    <source>
        <strain evidence="2 3">WUSS327</strain>
    </source>
</reference>
<keyword evidence="1" id="KW-1133">Transmembrane helix</keyword>
<sequence length="53" mass="6032">MELFVLLCKSSKSNRREKLSLSTFEVLTLMFVAGNFVIALVMLVLELVKLTKK</sequence>
<proteinExistence type="predicted"/>
<comment type="caution">
    <text evidence="2">The sequence shown here is derived from an EMBL/GenBank/DDBJ whole genome shotgun (WGS) entry which is preliminary data.</text>
</comment>
<organism evidence="2 3">
    <name type="scientific">Streptococcus suis</name>
    <dbReference type="NCBI Taxonomy" id="1307"/>
    <lineage>
        <taxon>Bacteria</taxon>
        <taxon>Bacillati</taxon>
        <taxon>Bacillota</taxon>
        <taxon>Bacilli</taxon>
        <taxon>Lactobacillales</taxon>
        <taxon>Streptococcaceae</taxon>
        <taxon>Streptococcus</taxon>
    </lineage>
</organism>
<keyword evidence="1" id="KW-0812">Transmembrane</keyword>
<keyword evidence="1" id="KW-0472">Membrane</keyword>
<name>A0A4T2GU32_STRSU</name>
<evidence type="ECO:0000313" key="2">
    <source>
        <dbReference type="EMBL" id="TII02207.1"/>
    </source>
</evidence>
<dbReference type="EMBL" id="SSXL01000016">
    <property type="protein sequence ID" value="TII02207.1"/>
    <property type="molecule type" value="Genomic_DNA"/>
</dbReference>
<evidence type="ECO:0000313" key="3">
    <source>
        <dbReference type="Proteomes" id="UP000309259"/>
    </source>
</evidence>
<dbReference type="InterPro" id="IPR031616">
    <property type="entry name" value="BsrE-like"/>
</dbReference>
<dbReference type="Pfam" id="PF16935">
    <property type="entry name" value="Hol_Tox"/>
    <property type="match status" value="1"/>
</dbReference>
<protein>
    <submittedName>
        <fullName evidence="2">Putative holin-like toxin</fullName>
    </submittedName>
</protein>